<dbReference type="Proteomes" id="UP000573327">
    <property type="component" value="Unassembled WGS sequence"/>
</dbReference>
<feature type="transmembrane region" description="Helical" evidence="5">
    <location>
        <begin position="50"/>
        <end position="80"/>
    </location>
</feature>
<keyword evidence="2 5" id="KW-0812">Transmembrane</keyword>
<dbReference type="EMBL" id="JACHJR010000001">
    <property type="protein sequence ID" value="MBB4949800.1"/>
    <property type="molecule type" value="Genomic_DNA"/>
</dbReference>
<evidence type="ECO:0000256" key="2">
    <source>
        <dbReference type="ARBA" id="ARBA00022692"/>
    </source>
</evidence>
<keyword evidence="4 5" id="KW-0472">Membrane</keyword>
<organism evidence="6 7">
    <name type="scientific">Kitasatospora gansuensis</name>
    <dbReference type="NCBI Taxonomy" id="258050"/>
    <lineage>
        <taxon>Bacteria</taxon>
        <taxon>Bacillati</taxon>
        <taxon>Actinomycetota</taxon>
        <taxon>Actinomycetes</taxon>
        <taxon>Kitasatosporales</taxon>
        <taxon>Streptomycetaceae</taxon>
        <taxon>Kitasatospora</taxon>
    </lineage>
</organism>
<dbReference type="RefSeq" id="WP_184920418.1">
    <property type="nucleotide sequence ID" value="NZ_JACHJR010000001.1"/>
</dbReference>
<comment type="caution">
    <text evidence="6">The sequence shown here is derived from an EMBL/GenBank/DDBJ whole genome shotgun (WGS) entry which is preliminary data.</text>
</comment>
<evidence type="ECO:0000313" key="7">
    <source>
        <dbReference type="Proteomes" id="UP000573327"/>
    </source>
</evidence>
<reference evidence="6 7" key="1">
    <citation type="submission" date="2020-08" db="EMBL/GenBank/DDBJ databases">
        <title>Sequencing the genomes of 1000 actinobacteria strains.</title>
        <authorList>
            <person name="Klenk H.-P."/>
        </authorList>
    </citation>
    <scope>NUCLEOTIDE SEQUENCE [LARGE SCALE GENOMIC DNA]</scope>
    <source>
        <strain evidence="6 7">DSM 44786</strain>
    </source>
</reference>
<name>A0A7W7WK99_9ACTN</name>
<dbReference type="InterPro" id="IPR032808">
    <property type="entry name" value="DoxX"/>
</dbReference>
<comment type="subcellular location">
    <subcellularLocation>
        <location evidence="1">Membrane</location>
        <topology evidence="1">Multi-pass membrane protein</topology>
    </subcellularLocation>
</comment>
<evidence type="ECO:0008006" key="8">
    <source>
        <dbReference type="Google" id="ProtNLM"/>
    </source>
</evidence>
<keyword evidence="3 5" id="KW-1133">Transmembrane helix</keyword>
<protein>
    <recommendedName>
        <fullName evidence="8">DoxX family protein</fullName>
    </recommendedName>
</protein>
<dbReference type="AlphaFoldDB" id="A0A7W7WK99"/>
<proteinExistence type="predicted"/>
<evidence type="ECO:0000256" key="3">
    <source>
        <dbReference type="ARBA" id="ARBA00022989"/>
    </source>
</evidence>
<keyword evidence="7" id="KW-1185">Reference proteome</keyword>
<evidence type="ECO:0000256" key="5">
    <source>
        <dbReference type="SAM" id="Phobius"/>
    </source>
</evidence>
<dbReference type="GO" id="GO:0016020">
    <property type="term" value="C:membrane"/>
    <property type="evidence" value="ECO:0007669"/>
    <property type="project" value="UniProtKB-SubCell"/>
</dbReference>
<evidence type="ECO:0000256" key="4">
    <source>
        <dbReference type="ARBA" id="ARBA00023136"/>
    </source>
</evidence>
<sequence>MNTAYVVVTVLAAAMTGFSAFSLLRRADFVVQSMVQYQVPRSWWTPLGLAKAAGALGLVVGLFVPFIGIAATVGLALYYLGAVITCVRARSYAHAAFPLIYLAPALVACGLGLAA</sequence>
<feature type="transmembrane region" description="Helical" evidence="5">
    <location>
        <begin position="92"/>
        <end position="114"/>
    </location>
</feature>
<evidence type="ECO:0000256" key="1">
    <source>
        <dbReference type="ARBA" id="ARBA00004141"/>
    </source>
</evidence>
<dbReference type="Pfam" id="PF13564">
    <property type="entry name" value="DoxX_2"/>
    <property type="match status" value="1"/>
</dbReference>
<evidence type="ECO:0000313" key="6">
    <source>
        <dbReference type="EMBL" id="MBB4949800.1"/>
    </source>
</evidence>
<gene>
    <name evidence="6" type="ORF">F4556_005335</name>
</gene>
<accession>A0A7W7WK99</accession>